<protein>
    <recommendedName>
        <fullName evidence="5">Helicase ATP-binding domain-containing protein</fullName>
    </recommendedName>
</protein>
<dbReference type="GO" id="GO:0005524">
    <property type="term" value="F:ATP binding"/>
    <property type="evidence" value="ECO:0007669"/>
    <property type="project" value="InterPro"/>
</dbReference>
<dbReference type="PANTHER" id="PTHR45766">
    <property type="entry name" value="DNA ANNEALING HELICASE AND ENDONUCLEASE ZRANB3 FAMILY MEMBER"/>
    <property type="match status" value="1"/>
</dbReference>
<gene>
    <name evidence="4" type="ORF">LCGC14_1115630</name>
</gene>
<dbReference type="InterPro" id="IPR001650">
    <property type="entry name" value="Helicase_C-like"/>
</dbReference>
<sequence length="470" mass="54805">MTKYELPDNLYEYQRIDGNRVAQTDQNWLLCHEMGTGKTPITIWAIEQAKYKLPLIICPNSIKFVWKDQIREWTGYDSAISRQNVYTRLRDFIYPPNDYIKYRIINYETLNSEDNRHLLEHFSWDVIVFDEIHKLRNVKSNKLKKTVKNAWEFLGHFPDAKIIGLSGSPIMNYPDDLYGPLSMCFPDQYPRTMAGLRDFLRTYMLYSVGKHGAYAYGSRNIPRLKEETKDLIIRRTKEEVLPFLPDKYYQRPELEMKADQRKIYDQMESELKILLDTGEPLWSPSVLSTLTRLRQINLDPKIVGVSSSSAKTEFLYDLIESTDEKLVIFSCFERYIYMLGEIFKAWGKECAIVTGPVPVERRADEVKRFQEDDKCRIFLGTVQTAGEGITLTASSTVILTDRWWNEPTNQQAIDRLHRIGQKSAVQVILPVVAKSVDQVLDDILQKKHDASQAYYQETEVRSGVFEALKR</sequence>
<keyword evidence="1" id="KW-0378">Hydrolase</keyword>
<name>A0A0F9QBA0_9ZZZZ</name>
<comment type="caution">
    <text evidence="4">The sequence shown here is derived from an EMBL/GenBank/DDBJ whole genome shotgun (WGS) entry which is preliminary data.</text>
</comment>
<dbReference type="GO" id="GO:0006281">
    <property type="term" value="P:DNA repair"/>
    <property type="evidence" value="ECO:0007669"/>
    <property type="project" value="TreeGrafter"/>
</dbReference>
<dbReference type="EMBL" id="LAZR01005126">
    <property type="protein sequence ID" value="KKN02653.1"/>
    <property type="molecule type" value="Genomic_DNA"/>
</dbReference>
<dbReference type="PROSITE" id="PS51192">
    <property type="entry name" value="HELICASE_ATP_BIND_1"/>
    <property type="match status" value="1"/>
</dbReference>
<dbReference type="SMART" id="SM00487">
    <property type="entry name" value="DEXDc"/>
    <property type="match status" value="1"/>
</dbReference>
<dbReference type="SMART" id="SM00490">
    <property type="entry name" value="HELICc"/>
    <property type="match status" value="1"/>
</dbReference>
<accession>A0A0F9QBA0</accession>
<dbReference type="InterPro" id="IPR000330">
    <property type="entry name" value="SNF2_N"/>
</dbReference>
<dbReference type="InterPro" id="IPR014001">
    <property type="entry name" value="Helicase_ATP-bd"/>
</dbReference>
<dbReference type="PROSITE" id="PS51194">
    <property type="entry name" value="HELICASE_CTER"/>
    <property type="match status" value="1"/>
</dbReference>
<dbReference type="InterPro" id="IPR027417">
    <property type="entry name" value="P-loop_NTPase"/>
</dbReference>
<dbReference type="Gene3D" id="3.40.50.10810">
    <property type="entry name" value="Tandem AAA-ATPase domain"/>
    <property type="match status" value="1"/>
</dbReference>
<feature type="domain" description="Helicase ATP-binding" evidence="2">
    <location>
        <begin position="19"/>
        <end position="187"/>
    </location>
</feature>
<dbReference type="SUPFAM" id="SSF52540">
    <property type="entry name" value="P-loop containing nucleoside triphosphate hydrolases"/>
    <property type="match status" value="2"/>
</dbReference>
<dbReference type="InterPro" id="IPR049730">
    <property type="entry name" value="SNF2/RAD54-like_C"/>
</dbReference>
<evidence type="ECO:0000256" key="1">
    <source>
        <dbReference type="ARBA" id="ARBA00022801"/>
    </source>
</evidence>
<evidence type="ECO:0000313" key="4">
    <source>
        <dbReference type="EMBL" id="KKN02653.1"/>
    </source>
</evidence>
<dbReference type="InterPro" id="IPR038718">
    <property type="entry name" value="SNF2-like_sf"/>
</dbReference>
<evidence type="ECO:0000259" key="3">
    <source>
        <dbReference type="PROSITE" id="PS51194"/>
    </source>
</evidence>
<dbReference type="Pfam" id="PF00176">
    <property type="entry name" value="SNF2-rel_dom"/>
    <property type="match status" value="1"/>
</dbReference>
<dbReference type="AlphaFoldDB" id="A0A0F9QBA0"/>
<dbReference type="PANTHER" id="PTHR45766:SF6">
    <property type="entry name" value="SWI_SNF-RELATED MATRIX-ASSOCIATED ACTIN-DEPENDENT REGULATOR OF CHROMATIN SUBFAMILY A-LIKE PROTEIN 1"/>
    <property type="match status" value="1"/>
</dbReference>
<dbReference type="CDD" id="cd18793">
    <property type="entry name" value="SF2_C_SNF"/>
    <property type="match status" value="1"/>
</dbReference>
<reference evidence="4" key="1">
    <citation type="journal article" date="2015" name="Nature">
        <title>Complex archaea that bridge the gap between prokaryotes and eukaryotes.</title>
        <authorList>
            <person name="Spang A."/>
            <person name="Saw J.H."/>
            <person name="Jorgensen S.L."/>
            <person name="Zaremba-Niedzwiedzka K."/>
            <person name="Martijn J."/>
            <person name="Lind A.E."/>
            <person name="van Eijk R."/>
            <person name="Schleper C."/>
            <person name="Guy L."/>
            <person name="Ettema T.J."/>
        </authorList>
    </citation>
    <scope>NUCLEOTIDE SEQUENCE</scope>
</reference>
<evidence type="ECO:0000259" key="2">
    <source>
        <dbReference type="PROSITE" id="PS51192"/>
    </source>
</evidence>
<evidence type="ECO:0008006" key="5">
    <source>
        <dbReference type="Google" id="ProtNLM"/>
    </source>
</evidence>
<feature type="domain" description="Helicase C-terminal" evidence="3">
    <location>
        <begin position="311"/>
        <end position="461"/>
    </location>
</feature>
<dbReference type="Pfam" id="PF00271">
    <property type="entry name" value="Helicase_C"/>
    <property type="match status" value="1"/>
</dbReference>
<dbReference type="Gene3D" id="3.40.50.300">
    <property type="entry name" value="P-loop containing nucleotide triphosphate hydrolases"/>
    <property type="match status" value="1"/>
</dbReference>
<organism evidence="4">
    <name type="scientific">marine sediment metagenome</name>
    <dbReference type="NCBI Taxonomy" id="412755"/>
    <lineage>
        <taxon>unclassified sequences</taxon>
        <taxon>metagenomes</taxon>
        <taxon>ecological metagenomes</taxon>
    </lineage>
</organism>
<proteinExistence type="predicted"/>
<dbReference type="GO" id="GO:0031297">
    <property type="term" value="P:replication fork processing"/>
    <property type="evidence" value="ECO:0007669"/>
    <property type="project" value="TreeGrafter"/>
</dbReference>
<dbReference type="GO" id="GO:0043596">
    <property type="term" value="C:nuclear replication fork"/>
    <property type="evidence" value="ECO:0007669"/>
    <property type="project" value="TreeGrafter"/>
</dbReference>
<dbReference type="GO" id="GO:0016787">
    <property type="term" value="F:hydrolase activity"/>
    <property type="evidence" value="ECO:0007669"/>
    <property type="project" value="UniProtKB-KW"/>
</dbReference>